<dbReference type="InterPro" id="IPR012337">
    <property type="entry name" value="RNaseH-like_sf"/>
</dbReference>
<gene>
    <name evidence="2" type="ORF">ADA01nite_32710</name>
</gene>
<evidence type="ECO:0000313" key="2">
    <source>
        <dbReference type="EMBL" id="GEN35811.1"/>
    </source>
</evidence>
<dbReference type="SUPFAM" id="SSF53098">
    <property type="entry name" value="Ribonuclease H-like"/>
    <property type="match status" value="1"/>
</dbReference>
<reference evidence="2 3" key="1">
    <citation type="submission" date="2019-07" db="EMBL/GenBank/DDBJ databases">
        <title>Whole genome shotgun sequence of Aneurinibacillus danicus NBRC 102444.</title>
        <authorList>
            <person name="Hosoyama A."/>
            <person name="Uohara A."/>
            <person name="Ohji S."/>
            <person name="Ichikawa N."/>
        </authorList>
    </citation>
    <scope>NUCLEOTIDE SEQUENCE [LARGE SCALE GENOMIC DNA]</scope>
    <source>
        <strain evidence="2 3">NBRC 102444</strain>
    </source>
</reference>
<evidence type="ECO:0000313" key="3">
    <source>
        <dbReference type="Proteomes" id="UP000321157"/>
    </source>
</evidence>
<organism evidence="2 3">
    <name type="scientific">Aneurinibacillus danicus</name>
    <dbReference type="NCBI Taxonomy" id="267746"/>
    <lineage>
        <taxon>Bacteria</taxon>
        <taxon>Bacillati</taxon>
        <taxon>Bacillota</taxon>
        <taxon>Bacilli</taxon>
        <taxon>Bacillales</taxon>
        <taxon>Paenibacillaceae</taxon>
        <taxon>Aneurinibacillus group</taxon>
        <taxon>Aneurinibacillus</taxon>
    </lineage>
</organism>
<dbReference type="Gene3D" id="3.90.350.10">
    <property type="entry name" value="Transposase Inhibitor Protein From Tn5, Chain A, domain 1"/>
    <property type="match status" value="1"/>
</dbReference>
<comment type="caution">
    <text evidence="2">The sequence shown here is derived from an EMBL/GenBank/DDBJ whole genome shotgun (WGS) entry which is preliminary data.</text>
</comment>
<dbReference type="InterPro" id="IPR002559">
    <property type="entry name" value="Transposase_11"/>
</dbReference>
<proteinExistence type="predicted"/>
<dbReference type="GO" id="GO:0004803">
    <property type="term" value="F:transposase activity"/>
    <property type="evidence" value="ECO:0007669"/>
    <property type="project" value="InterPro"/>
</dbReference>
<sequence length="259" mass="29640">MEALQPAPQHIPAMLTRALSAGIQASYVLMDTWFTQPPLIRAIVEQGLDVIGMIKATNQRYVIDGQLLSLKQLYRCAQLAGQKNGVLRSIHTVMANGVPVKVIFVQNRNKKSEWLAILSTDCTLSDQEIVRIYGMRWDIEGFFKTTQSLLRLQKEFQGRSYDLLISHTTIVFSRYIVLSWQNRCNTDDRTLGGFFYELCDEIQDLDWAVALQQLVELLQDTLKKTNSRIKTMIESQLQQWIASLPAYIKAYLPISFCES</sequence>
<evidence type="ECO:0000259" key="1">
    <source>
        <dbReference type="Pfam" id="PF01609"/>
    </source>
</evidence>
<dbReference type="EMBL" id="BJXX01000152">
    <property type="protein sequence ID" value="GEN35811.1"/>
    <property type="molecule type" value="Genomic_DNA"/>
</dbReference>
<dbReference type="GO" id="GO:0006313">
    <property type="term" value="P:DNA transposition"/>
    <property type="evidence" value="ECO:0007669"/>
    <property type="project" value="InterPro"/>
</dbReference>
<dbReference type="GO" id="GO:0003677">
    <property type="term" value="F:DNA binding"/>
    <property type="evidence" value="ECO:0007669"/>
    <property type="project" value="InterPro"/>
</dbReference>
<dbReference type="Pfam" id="PF01609">
    <property type="entry name" value="DDE_Tnp_1"/>
    <property type="match status" value="1"/>
</dbReference>
<feature type="domain" description="Transposase IS4-like" evidence="1">
    <location>
        <begin position="19"/>
        <end position="153"/>
    </location>
</feature>
<name>A0A511VBT1_9BACL</name>
<accession>A0A511VBT1</accession>
<dbReference type="Proteomes" id="UP000321157">
    <property type="component" value="Unassembled WGS sequence"/>
</dbReference>
<keyword evidence="3" id="KW-1185">Reference proteome</keyword>
<dbReference type="AlphaFoldDB" id="A0A511VBT1"/>
<protein>
    <recommendedName>
        <fullName evidence="1">Transposase IS4-like domain-containing protein</fullName>
    </recommendedName>
</protein>